<organism evidence="1 2">
    <name type="scientific">Russula earlei</name>
    <dbReference type="NCBI Taxonomy" id="71964"/>
    <lineage>
        <taxon>Eukaryota</taxon>
        <taxon>Fungi</taxon>
        <taxon>Dikarya</taxon>
        <taxon>Basidiomycota</taxon>
        <taxon>Agaricomycotina</taxon>
        <taxon>Agaricomycetes</taxon>
        <taxon>Russulales</taxon>
        <taxon>Russulaceae</taxon>
        <taxon>Russula</taxon>
    </lineage>
</organism>
<dbReference type="EMBL" id="JAGFNK010000149">
    <property type="protein sequence ID" value="KAI9464388.1"/>
    <property type="molecule type" value="Genomic_DNA"/>
</dbReference>
<accession>A0ACC0U6S9</accession>
<evidence type="ECO:0000313" key="1">
    <source>
        <dbReference type="EMBL" id="KAI9464388.1"/>
    </source>
</evidence>
<proteinExistence type="predicted"/>
<name>A0ACC0U6S9_9AGAM</name>
<comment type="caution">
    <text evidence="1">The sequence shown here is derived from an EMBL/GenBank/DDBJ whole genome shotgun (WGS) entry which is preliminary data.</text>
</comment>
<protein>
    <submittedName>
        <fullName evidence="1">Uncharacterized protein</fullName>
    </submittedName>
</protein>
<reference evidence="1" key="1">
    <citation type="submission" date="2021-03" db="EMBL/GenBank/DDBJ databases">
        <title>Evolutionary priming and transition to the ectomycorrhizal habit in an iconic lineage of mushroom-forming fungi: is preadaptation a requirement?</title>
        <authorList>
            <consortium name="DOE Joint Genome Institute"/>
            <person name="Looney B.P."/>
            <person name="Miyauchi S."/>
            <person name="Morin E."/>
            <person name="Drula E."/>
            <person name="Courty P.E."/>
            <person name="Chicoki N."/>
            <person name="Fauchery L."/>
            <person name="Kohler A."/>
            <person name="Kuo A."/>
            <person name="LaButti K."/>
            <person name="Pangilinan J."/>
            <person name="Lipzen A."/>
            <person name="Riley R."/>
            <person name="Andreopoulos W."/>
            <person name="He G."/>
            <person name="Johnson J."/>
            <person name="Barry K.W."/>
            <person name="Grigoriev I.V."/>
            <person name="Nagy L."/>
            <person name="Hibbett D."/>
            <person name="Henrissat B."/>
            <person name="Matheny P.B."/>
            <person name="Labbe J."/>
            <person name="Martin A.F."/>
        </authorList>
    </citation>
    <scope>NUCLEOTIDE SEQUENCE</scope>
    <source>
        <strain evidence="1">BPL698</strain>
    </source>
</reference>
<sequence length="278" mass="29176">MPAAAGLTLPNPDNGKSTELPPAHRTPTTDRSPADFDDSFVLAPMPTAHLPTSSSASSTEPSLVSRMSFLNKRLSKATGMTGKSSSKRKNQLADLPLVEAQLVPSLRDTIERMTNSPGSPAAQPSAFLPNTPSQMSTHDPLPSSSQNQSYPFTPPPRHPTQSGMTQTVPTPPTAISRFPNVLDSSRIPTPVAMAKTKPNLKPALKNSIASTSLPNSAQGSQLSPIKASPSRSLRSVRSIMGRTTPQIPVRSAPSDINNAVAGNVSVRPAASYRCSGGV</sequence>
<gene>
    <name evidence="1" type="ORF">F5148DRAFT_176116</name>
</gene>
<evidence type="ECO:0000313" key="2">
    <source>
        <dbReference type="Proteomes" id="UP001207468"/>
    </source>
</evidence>
<keyword evidence="2" id="KW-1185">Reference proteome</keyword>
<dbReference type="Proteomes" id="UP001207468">
    <property type="component" value="Unassembled WGS sequence"/>
</dbReference>